<protein>
    <recommendedName>
        <fullName evidence="1">Glycosyltransferase 61 catalytic domain-containing protein</fullName>
    </recommendedName>
</protein>
<sequence length="448" mass="50209">MLYSPKPIAIMLAADTIDRSRAKKGDGGQTGSRQDAGRYSHMRCVGNLEHIEAIEGRTCVFENICHEPSSDEFIFYSRRNESVPLLYDHRRGEQRRLRWRKAGGDEIDADFATLSKFVSYKHRNTWSAVVHESPLPPDYSLLKGTFALSAPFVPTNLGHVAWDEAFPLLVAMAQLGVYTPALNILRTHRCEELSLRTNSSTLVCNKFAHAFLSPLTGAQPLDSPPRLQTLPDLAAAHPRSTLCFERLLVGGSFDAFNSEALNVGKEPLLALFRHRVLAWHAIDPTAVPSRHQILLVRKQGRRAIANFAKVEAFVRARFEHVAKVVVTDYSSLTMREQLQIVASSTIAISPCGGISMILPFLPEGAYAILLNYLLGADEPRRHGECEGCSWSMEAELWRHVRHVNKMYYQVWDASDFSRSGPGRDSSVRVKPPRLARLIEAALEEMQPR</sequence>
<dbReference type="InterPro" id="IPR049625">
    <property type="entry name" value="Glyco_transf_61_cat"/>
</dbReference>
<organism evidence="2">
    <name type="scientific">Coccolithus braarudii</name>
    <dbReference type="NCBI Taxonomy" id="221442"/>
    <lineage>
        <taxon>Eukaryota</taxon>
        <taxon>Haptista</taxon>
        <taxon>Haptophyta</taxon>
        <taxon>Prymnesiophyceae</taxon>
        <taxon>Coccolithales</taxon>
        <taxon>Coccolithaceae</taxon>
        <taxon>Coccolithus</taxon>
    </lineage>
</organism>
<dbReference type="AlphaFoldDB" id="A0A7S0L8S3"/>
<dbReference type="EMBL" id="HBEY01012668">
    <property type="protein sequence ID" value="CAD8602758.1"/>
    <property type="molecule type" value="Transcribed_RNA"/>
</dbReference>
<dbReference type="GO" id="GO:0016757">
    <property type="term" value="F:glycosyltransferase activity"/>
    <property type="evidence" value="ECO:0007669"/>
    <property type="project" value="InterPro"/>
</dbReference>
<dbReference type="Pfam" id="PF04577">
    <property type="entry name" value="Glyco_transf_61"/>
    <property type="match status" value="1"/>
</dbReference>
<feature type="domain" description="Glycosyltransferase 61 catalytic" evidence="1">
    <location>
        <begin position="279"/>
        <end position="366"/>
    </location>
</feature>
<accession>A0A7S0L8S3</accession>
<evidence type="ECO:0000259" key="1">
    <source>
        <dbReference type="Pfam" id="PF04577"/>
    </source>
</evidence>
<reference evidence="2" key="1">
    <citation type="submission" date="2021-01" db="EMBL/GenBank/DDBJ databases">
        <authorList>
            <person name="Corre E."/>
            <person name="Pelletier E."/>
            <person name="Niang G."/>
            <person name="Scheremetjew M."/>
            <person name="Finn R."/>
            <person name="Kale V."/>
            <person name="Holt S."/>
            <person name="Cochrane G."/>
            <person name="Meng A."/>
            <person name="Brown T."/>
            <person name="Cohen L."/>
        </authorList>
    </citation>
    <scope>NUCLEOTIDE SEQUENCE</scope>
    <source>
        <strain evidence="2">PLY182g</strain>
    </source>
</reference>
<gene>
    <name evidence="2" type="ORF">CPEL01642_LOCUS6091</name>
</gene>
<name>A0A7S0L8S3_9EUKA</name>
<proteinExistence type="predicted"/>
<evidence type="ECO:0000313" key="2">
    <source>
        <dbReference type="EMBL" id="CAD8602758.1"/>
    </source>
</evidence>